<dbReference type="PROSITE" id="PS00012">
    <property type="entry name" value="PHOSPHOPANTETHEINE"/>
    <property type="match status" value="1"/>
</dbReference>
<organism evidence="8 9">
    <name type="scientific">Zooshikella ganghwensis</name>
    <dbReference type="NCBI Taxonomy" id="202772"/>
    <lineage>
        <taxon>Bacteria</taxon>
        <taxon>Pseudomonadati</taxon>
        <taxon>Pseudomonadota</taxon>
        <taxon>Gammaproteobacteria</taxon>
        <taxon>Oceanospirillales</taxon>
        <taxon>Zooshikellaceae</taxon>
        <taxon>Zooshikella</taxon>
    </lineage>
</organism>
<dbReference type="PROSITE" id="PS00599">
    <property type="entry name" value="AA_TRANSFER_CLASS_2"/>
    <property type="match status" value="1"/>
</dbReference>
<proteinExistence type="predicted"/>
<dbReference type="InterPro" id="IPR015424">
    <property type="entry name" value="PyrdxlP-dep_Trfase"/>
</dbReference>
<dbReference type="Gene3D" id="3.90.1150.10">
    <property type="entry name" value="Aspartate Aminotransferase, domain 1"/>
    <property type="match status" value="1"/>
</dbReference>
<dbReference type="InterPro" id="IPR015422">
    <property type="entry name" value="PyrdxlP-dep_Trfase_small"/>
</dbReference>
<keyword evidence="3" id="KW-0597">Phosphoprotein</keyword>
<accession>A0A4P9VRV1</accession>
<dbReference type="Pfam" id="PF00550">
    <property type="entry name" value="PP-binding"/>
    <property type="match status" value="2"/>
</dbReference>
<keyword evidence="8" id="KW-0032">Aminotransferase</keyword>
<dbReference type="GO" id="GO:0008483">
    <property type="term" value="F:transaminase activity"/>
    <property type="evidence" value="ECO:0007669"/>
    <property type="project" value="UniProtKB-KW"/>
</dbReference>
<protein>
    <submittedName>
        <fullName evidence="8">Aminotransferase class I/II-fold pyridoxal phosphate-dependent enzyme</fullName>
    </submittedName>
</protein>
<evidence type="ECO:0000256" key="3">
    <source>
        <dbReference type="ARBA" id="ARBA00022553"/>
    </source>
</evidence>
<dbReference type="InterPro" id="IPR009081">
    <property type="entry name" value="PP-bd_ACP"/>
</dbReference>
<evidence type="ECO:0000256" key="2">
    <source>
        <dbReference type="ARBA" id="ARBA00022450"/>
    </source>
</evidence>
<keyword evidence="5" id="KW-0663">Pyridoxal phosphate</keyword>
<dbReference type="InterPro" id="IPR001917">
    <property type="entry name" value="Aminotrans_II_pyridoxalP_BS"/>
</dbReference>
<dbReference type="PANTHER" id="PTHR13693">
    <property type="entry name" value="CLASS II AMINOTRANSFERASE/8-AMINO-7-OXONONANOATE SYNTHASE"/>
    <property type="match status" value="1"/>
</dbReference>
<dbReference type="InterPro" id="IPR036736">
    <property type="entry name" value="ACP-like_sf"/>
</dbReference>
<dbReference type="InterPro" id="IPR006162">
    <property type="entry name" value="Ppantetheine_attach_site"/>
</dbReference>
<dbReference type="EMBL" id="NDXW01000001">
    <property type="protein sequence ID" value="RDH45367.1"/>
    <property type="molecule type" value="Genomic_DNA"/>
</dbReference>
<gene>
    <name evidence="8" type="ORF">B9G39_19000</name>
</gene>
<dbReference type="SUPFAM" id="SSF47336">
    <property type="entry name" value="ACP-like"/>
    <property type="match status" value="2"/>
</dbReference>
<dbReference type="CDD" id="cd06454">
    <property type="entry name" value="KBL_like"/>
    <property type="match status" value="1"/>
</dbReference>
<evidence type="ECO:0000256" key="5">
    <source>
        <dbReference type="ARBA" id="ARBA00022898"/>
    </source>
</evidence>
<dbReference type="InterPro" id="IPR050087">
    <property type="entry name" value="AON_synthase_class-II"/>
</dbReference>
<dbReference type="Gene3D" id="1.10.1200.10">
    <property type="entry name" value="ACP-like"/>
    <property type="match status" value="2"/>
</dbReference>
<evidence type="ECO:0000256" key="1">
    <source>
        <dbReference type="ARBA" id="ARBA00001933"/>
    </source>
</evidence>
<keyword evidence="2" id="KW-0596">Phosphopantetheine</keyword>
<feature type="region of interest" description="Disordered" evidence="6">
    <location>
        <begin position="197"/>
        <end position="221"/>
    </location>
</feature>
<sequence>MFFVLWRSVMSDVIMEEHEVAESFEKIQQGILNLFESHTGYGKKDIILDNRFDSDYGIDSITLTTLLSDIIKEYKIPTTKVPEDINTLNDIFNYVSSQLNFDKKEVNINSDMKAGDKQVKSLLIDKIQSVVARHTGYSVDQLGINVDFESDLGIDSVTLVSIFSDIPKATGLEGVKFPEDLRSIAQLIDYLDKNAASENDSDNKLKEESLKGNPENTLKTEKKAETNLDDDSGWKNFLSQLLDTEDNHLLPDRNVKYSFSSLGLNQQHINKLYNKLIHEFKMPNQIKISECDTPEKILHYIQASKEFELAPIKEIISQISQARENGIFEEDDDPRTMKDFVAIEHKDLFHKTREFRKFYTKKQRQQLYWYGMPLESRCQNRALIYDETTGKRREFLMFASNNYLGLANHPKVIEAICDGARQYGATNTGCRLIGGSNILHKELEAKLANLKGREACIVYPSGYSANLGGISALAGPKDLIFTDAINHMSIQDGCKLSGAGRKIYQHNLENLELLLDKYADHEGGKLIVTDGVFSMHGDIVDLPRLMQIANKYNARVLVDDAHSTGVLGKTGSGTTEHFGMKGEVDLELGTMSKALAGVGGFICGDEDVIEYLRFYSNSYVFAATIPAAVAAGLIASIEVMETEPQRLSKLWSNIHYLRSHLLSAGFDLENSASAILPIVIGNDQKTLEFGRAVRARGMYCQSVVYPGIAVGDARLRISVTSEHTIDDLDLAAQILVESAKEVNIPVVNSN</sequence>
<keyword evidence="4 8" id="KW-0808">Transferase</keyword>
<dbReference type="InterPro" id="IPR015421">
    <property type="entry name" value="PyrdxlP-dep_Trfase_major"/>
</dbReference>
<dbReference type="InterPro" id="IPR004839">
    <property type="entry name" value="Aminotransferase_I/II_large"/>
</dbReference>
<comment type="cofactor">
    <cofactor evidence="1">
        <name>pyridoxal 5'-phosphate</name>
        <dbReference type="ChEBI" id="CHEBI:597326"/>
    </cofactor>
</comment>
<feature type="compositionally biased region" description="Basic and acidic residues" evidence="6">
    <location>
        <begin position="201"/>
        <end position="210"/>
    </location>
</feature>
<name>A0A4P9VRV1_9GAMM</name>
<evidence type="ECO:0000256" key="6">
    <source>
        <dbReference type="SAM" id="MobiDB-lite"/>
    </source>
</evidence>
<comment type="caution">
    <text evidence="8">The sequence shown here is derived from an EMBL/GenBank/DDBJ whole genome shotgun (WGS) entry which is preliminary data.</text>
</comment>
<evidence type="ECO:0000313" key="9">
    <source>
        <dbReference type="Proteomes" id="UP000257039"/>
    </source>
</evidence>
<dbReference type="AlphaFoldDB" id="A0A4P9VRV1"/>
<feature type="domain" description="Carrier" evidence="7">
    <location>
        <begin position="22"/>
        <end position="99"/>
    </location>
</feature>
<dbReference type="PROSITE" id="PS50075">
    <property type="entry name" value="CARRIER"/>
    <property type="match status" value="1"/>
</dbReference>
<dbReference type="PANTHER" id="PTHR13693:SF3">
    <property type="entry name" value="LD36009P"/>
    <property type="match status" value="1"/>
</dbReference>
<dbReference type="Gene3D" id="3.40.640.10">
    <property type="entry name" value="Type I PLP-dependent aspartate aminotransferase-like (Major domain)"/>
    <property type="match status" value="1"/>
</dbReference>
<reference evidence="8 9" key="1">
    <citation type="submission" date="2017-04" db="EMBL/GenBank/DDBJ databases">
        <title>Draft genome sequence of Zooshikella ganghwensis VG4 isolated from Red Sea sediments.</title>
        <authorList>
            <person name="Rehman Z."/>
            <person name="Alam I."/>
            <person name="Kamau A."/>
            <person name="Bajic V."/>
            <person name="Leiknes T."/>
        </authorList>
    </citation>
    <scope>NUCLEOTIDE SEQUENCE [LARGE SCALE GENOMIC DNA]</scope>
    <source>
        <strain evidence="8 9">VG4</strain>
    </source>
</reference>
<evidence type="ECO:0000256" key="4">
    <source>
        <dbReference type="ARBA" id="ARBA00022679"/>
    </source>
</evidence>
<dbReference type="SUPFAM" id="SSF53383">
    <property type="entry name" value="PLP-dependent transferases"/>
    <property type="match status" value="1"/>
</dbReference>
<keyword evidence="9" id="KW-1185">Reference proteome</keyword>
<evidence type="ECO:0000259" key="7">
    <source>
        <dbReference type="PROSITE" id="PS50075"/>
    </source>
</evidence>
<dbReference type="Pfam" id="PF00155">
    <property type="entry name" value="Aminotran_1_2"/>
    <property type="match status" value="1"/>
</dbReference>
<dbReference type="GO" id="GO:0030170">
    <property type="term" value="F:pyridoxal phosphate binding"/>
    <property type="evidence" value="ECO:0007669"/>
    <property type="project" value="InterPro"/>
</dbReference>
<dbReference type="Proteomes" id="UP000257039">
    <property type="component" value="Unassembled WGS sequence"/>
</dbReference>
<evidence type="ECO:0000313" key="8">
    <source>
        <dbReference type="EMBL" id="RDH45367.1"/>
    </source>
</evidence>